<keyword evidence="1" id="KW-1133">Transmembrane helix</keyword>
<proteinExistence type="predicted"/>
<accession>A0A0R3WCG8</accession>
<dbReference type="Proteomes" id="UP000282613">
    <property type="component" value="Unassembled WGS sequence"/>
</dbReference>
<keyword evidence="1" id="KW-0472">Membrane</keyword>
<feature type="transmembrane region" description="Helical" evidence="1">
    <location>
        <begin position="81"/>
        <end position="98"/>
    </location>
</feature>
<evidence type="ECO:0000256" key="1">
    <source>
        <dbReference type="SAM" id="Phobius"/>
    </source>
</evidence>
<name>A0A0R3WCG8_TAEAS</name>
<feature type="transmembrane region" description="Helical" evidence="1">
    <location>
        <begin position="50"/>
        <end position="69"/>
    </location>
</feature>
<gene>
    <name evidence="2" type="ORF">TASK_LOCUS8400</name>
</gene>
<organism evidence="4">
    <name type="scientific">Taenia asiatica</name>
    <name type="common">Asian tapeworm</name>
    <dbReference type="NCBI Taxonomy" id="60517"/>
    <lineage>
        <taxon>Eukaryota</taxon>
        <taxon>Metazoa</taxon>
        <taxon>Spiralia</taxon>
        <taxon>Lophotrochozoa</taxon>
        <taxon>Platyhelminthes</taxon>
        <taxon>Cestoda</taxon>
        <taxon>Eucestoda</taxon>
        <taxon>Cyclophyllidea</taxon>
        <taxon>Taeniidae</taxon>
        <taxon>Taenia</taxon>
    </lineage>
</organism>
<keyword evidence="3" id="KW-1185">Reference proteome</keyword>
<protein>
    <submittedName>
        <fullName evidence="4">Transmembrane protein</fullName>
    </submittedName>
</protein>
<evidence type="ECO:0000313" key="2">
    <source>
        <dbReference type="EMBL" id="VDK40204.1"/>
    </source>
</evidence>
<evidence type="ECO:0000313" key="3">
    <source>
        <dbReference type="Proteomes" id="UP000282613"/>
    </source>
</evidence>
<reference evidence="2 3" key="2">
    <citation type="submission" date="2018-11" db="EMBL/GenBank/DDBJ databases">
        <authorList>
            <consortium name="Pathogen Informatics"/>
        </authorList>
    </citation>
    <scope>NUCLEOTIDE SEQUENCE [LARGE SCALE GENOMIC DNA]</scope>
</reference>
<reference evidence="4" key="1">
    <citation type="submission" date="2017-02" db="UniProtKB">
        <authorList>
            <consortium name="WormBaseParasite"/>
        </authorList>
    </citation>
    <scope>IDENTIFICATION</scope>
</reference>
<sequence length="123" mass="13476">MKKVLCEYGSDATRGGKLPIPQPATTKLPPDNYVEEHTGQLQRRYKARRLLLVHLLVGVFDICYAAASAKTMRVLVLLKPLLVVYFLDVFLGSGFFTLSKCGKNEAAVLNSPLVISKKAVAPS</sequence>
<dbReference type="AlphaFoldDB" id="A0A0R3WCG8"/>
<dbReference type="WBParaSite" id="TASK_0000839901-mRNA-1">
    <property type="protein sequence ID" value="TASK_0000839901-mRNA-1"/>
    <property type="gene ID" value="TASK_0000839901"/>
</dbReference>
<evidence type="ECO:0000313" key="4">
    <source>
        <dbReference type="WBParaSite" id="TASK_0000839901-mRNA-1"/>
    </source>
</evidence>
<dbReference type="EMBL" id="UYRS01018793">
    <property type="protein sequence ID" value="VDK40204.1"/>
    <property type="molecule type" value="Genomic_DNA"/>
</dbReference>
<keyword evidence="1" id="KW-0812">Transmembrane</keyword>